<dbReference type="EMBL" id="UYJE01006084">
    <property type="protein sequence ID" value="VDI42924.1"/>
    <property type="molecule type" value="Genomic_DNA"/>
</dbReference>
<evidence type="ECO:0000259" key="3">
    <source>
        <dbReference type="Pfam" id="PF20266"/>
    </source>
</evidence>
<accession>A0A8B6F3D6</accession>
<dbReference type="Pfam" id="PF20266">
    <property type="entry name" value="Mab-21_C"/>
    <property type="match status" value="1"/>
</dbReference>
<organism evidence="4 5">
    <name type="scientific">Mytilus galloprovincialis</name>
    <name type="common">Mediterranean mussel</name>
    <dbReference type="NCBI Taxonomy" id="29158"/>
    <lineage>
        <taxon>Eukaryota</taxon>
        <taxon>Metazoa</taxon>
        <taxon>Spiralia</taxon>
        <taxon>Lophotrochozoa</taxon>
        <taxon>Mollusca</taxon>
        <taxon>Bivalvia</taxon>
        <taxon>Autobranchia</taxon>
        <taxon>Pteriomorphia</taxon>
        <taxon>Mytilida</taxon>
        <taxon>Mytiloidea</taxon>
        <taxon>Mytilidae</taxon>
        <taxon>Mytilinae</taxon>
        <taxon>Mytilus</taxon>
    </lineage>
</organism>
<dbReference type="SMART" id="SM01265">
    <property type="entry name" value="Mab-21"/>
    <property type="match status" value="1"/>
</dbReference>
<evidence type="ECO:0008006" key="6">
    <source>
        <dbReference type="Google" id="ProtNLM"/>
    </source>
</evidence>
<comment type="similarity">
    <text evidence="1">Belongs to the mab-21 family.</text>
</comment>
<feature type="domain" description="Mab-21-like HhH/H2TH-like" evidence="3">
    <location>
        <begin position="181"/>
        <end position="265"/>
    </location>
</feature>
<dbReference type="InterPro" id="IPR046903">
    <property type="entry name" value="Mab-21-like_nuc_Trfase"/>
</dbReference>
<sequence length="277" mass="32735">MDTMYIDYNFKVYESETDVIPDGITIPLIMSTEETEPCFAQLRRQGRPQPNQVDLKHLWVNNNLGCMLSSKRYILFCLWLSAPYGVKHKIHGPCITDINEVFDLAMCLKCDKWICQAQPWVYRSRTAWPKPEIISKIISFGVLFVPIGCKGSIHENLEWRISFSVAEKFLIYSFNHTQLLCYALLKIFLKEIVERNADLKGLLCSYFLKTLMCWILEETDQALWRPDNIIPCFMACLQRLLYYVRYSNLPHYFIPEKDLFYSRFNVMNKHRLEIILK</sequence>
<evidence type="ECO:0000256" key="1">
    <source>
        <dbReference type="ARBA" id="ARBA00008307"/>
    </source>
</evidence>
<dbReference type="InterPro" id="IPR024810">
    <property type="entry name" value="MAB21L/cGLR"/>
</dbReference>
<gene>
    <name evidence="4" type="ORF">MGAL_10B037466</name>
</gene>
<dbReference type="Pfam" id="PF03281">
    <property type="entry name" value="Mab-21"/>
    <property type="match status" value="1"/>
</dbReference>
<keyword evidence="5" id="KW-1185">Reference proteome</keyword>
<dbReference type="Gene3D" id="1.10.1410.40">
    <property type="match status" value="1"/>
</dbReference>
<dbReference type="Proteomes" id="UP000596742">
    <property type="component" value="Unassembled WGS sequence"/>
</dbReference>
<evidence type="ECO:0000313" key="4">
    <source>
        <dbReference type="EMBL" id="VDI42924.1"/>
    </source>
</evidence>
<dbReference type="InterPro" id="IPR046906">
    <property type="entry name" value="Mab-21_HhH/H2TH-like"/>
</dbReference>
<reference evidence="4" key="1">
    <citation type="submission" date="2018-11" db="EMBL/GenBank/DDBJ databases">
        <authorList>
            <person name="Alioto T."/>
            <person name="Alioto T."/>
        </authorList>
    </citation>
    <scope>NUCLEOTIDE SEQUENCE</scope>
</reference>
<protein>
    <recommendedName>
        <fullName evidence="6">Mab-21-like HhH/H2TH-like domain-containing protein</fullName>
    </recommendedName>
</protein>
<dbReference type="PANTHER" id="PTHR10656:SF69">
    <property type="entry name" value="MAB-21-LIKE HHH_H2TH-LIKE DOMAIN-CONTAINING PROTEIN"/>
    <property type="match status" value="1"/>
</dbReference>
<evidence type="ECO:0000259" key="2">
    <source>
        <dbReference type="Pfam" id="PF03281"/>
    </source>
</evidence>
<evidence type="ECO:0000313" key="5">
    <source>
        <dbReference type="Proteomes" id="UP000596742"/>
    </source>
</evidence>
<comment type="caution">
    <text evidence="4">The sequence shown here is derived from an EMBL/GenBank/DDBJ whole genome shotgun (WGS) entry which is preliminary data.</text>
</comment>
<feature type="domain" description="Mab-21-like nucleotidyltransferase" evidence="2">
    <location>
        <begin position="103"/>
        <end position="172"/>
    </location>
</feature>
<dbReference type="AlphaFoldDB" id="A0A8B6F3D6"/>
<dbReference type="PANTHER" id="PTHR10656">
    <property type="entry name" value="CELL FATE DETERMINING PROTEIN MAB21-RELATED"/>
    <property type="match status" value="1"/>
</dbReference>
<proteinExistence type="inferred from homology"/>
<dbReference type="OrthoDB" id="6127746at2759"/>
<name>A0A8B6F3D6_MYTGA</name>